<organism evidence="1 2">
    <name type="scientific">Porphyromonas cangingivalis</name>
    <dbReference type="NCBI Taxonomy" id="36874"/>
    <lineage>
        <taxon>Bacteria</taxon>
        <taxon>Pseudomonadati</taxon>
        <taxon>Bacteroidota</taxon>
        <taxon>Bacteroidia</taxon>
        <taxon>Bacteroidales</taxon>
        <taxon>Porphyromonadaceae</taxon>
        <taxon>Porphyromonas</taxon>
    </lineage>
</organism>
<dbReference type="Proteomes" id="UP000189956">
    <property type="component" value="Unassembled WGS sequence"/>
</dbReference>
<dbReference type="EMBL" id="FUWL01000004">
    <property type="protein sequence ID" value="SJZ35870.1"/>
    <property type="molecule type" value="Genomic_DNA"/>
</dbReference>
<dbReference type="AlphaFoldDB" id="A0A1T4K0B9"/>
<evidence type="ECO:0000313" key="2">
    <source>
        <dbReference type="Proteomes" id="UP000189956"/>
    </source>
</evidence>
<sequence length="39" mass="4220">MNVSLFYLVTGDFGVSPDVSVSRKENKILSVFPNAIGAF</sequence>
<gene>
    <name evidence="1" type="ORF">SAMN02745205_00483</name>
</gene>
<proteinExistence type="predicted"/>
<name>A0A1T4K0B9_PORCN</name>
<accession>A0A1T4K0B9</accession>
<reference evidence="1 2" key="1">
    <citation type="submission" date="2017-02" db="EMBL/GenBank/DDBJ databases">
        <authorList>
            <person name="Peterson S.W."/>
        </authorList>
    </citation>
    <scope>NUCLEOTIDE SEQUENCE [LARGE SCALE GENOMIC DNA]</scope>
    <source>
        <strain evidence="1 2">ATCC 700135</strain>
    </source>
</reference>
<protein>
    <submittedName>
        <fullName evidence="1">Uncharacterized protein</fullName>
    </submittedName>
</protein>
<evidence type="ECO:0000313" key="1">
    <source>
        <dbReference type="EMBL" id="SJZ35870.1"/>
    </source>
</evidence>